<evidence type="ECO:0000313" key="1">
    <source>
        <dbReference type="EMBL" id="KAI9904355.1"/>
    </source>
</evidence>
<name>A0ACC0VF75_9HYPO</name>
<dbReference type="Proteomes" id="UP001163324">
    <property type="component" value="Chromosome 1"/>
</dbReference>
<gene>
    <name evidence="1" type="ORF">N3K66_000884</name>
</gene>
<comment type="caution">
    <text evidence="1">The sequence shown here is derived from an EMBL/GenBank/DDBJ whole genome shotgun (WGS) entry which is preliminary data.</text>
</comment>
<proteinExistence type="predicted"/>
<sequence length="83" mass="9437">MSFLRLETATGSGALFSGRVDRLFMTLHIIWLTRLLSPKPVMWQTAWFGRRRTRIGLEHREPPPVGHSSLRCISKATSCLQAT</sequence>
<protein>
    <submittedName>
        <fullName evidence="1">Uncharacterized protein</fullName>
    </submittedName>
</protein>
<reference evidence="1" key="1">
    <citation type="submission" date="2022-10" db="EMBL/GenBank/DDBJ databases">
        <title>Complete Genome of Trichothecium roseum strain YXFP-22015, a Plant Pathogen Isolated from Citrus.</title>
        <authorList>
            <person name="Wang Y."/>
            <person name="Zhu L."/>
        </authorList>
    </citation>
    <scope>NUCLEOTIDE SEQUENCE</scope>
    <source>
        <strain evidence="1">YXFP-22015</strain>
    </source>
</reference>
<keyword evidence="2" id="KW-1185">Reference proteome</keyword>
<dbReference type="EMBL" id="CM047940">
    <property type="protein sequence ID" value="KAI9904355.1"/>
    <property type="molecule type" value="Genomic_DNA"/>
</dbReference>
<evidence type="ECO:0000313" key="2">
    <source>
        <dbReference type="Proteomes" id="UP001163324"/>
    </source>
</evidence>
<organism evidence="1 2">
    <name type="scientific">Trichothecium roseum</name>
    <dbReference type="NCBI Taxonomy" id="47278"/>
    <lineage>
        <taxon>Eukaryota</taxon>
        <taxon>Fungi</taxon>
        <taxon>Dikarya</taxon>
        <taxon>Ascomycota</taxon>
        <taxon>Pezizomycotina</taxon>
        <taxon>Sordariomycetes</taxon>
        <taxon>Hypocreomycetidae</taxon>
        <taxon>Hypocreales</taxon>
        <taxon>Hypocreales incertae sedis</taxon>
        <taxon>Trichothecium</taxon>
    </lineage>
</organism>
<accession>A0ACC0VF75</accession>